<evidence type="ECO:0000313" key="2">
    <source>
        <dbReference type="EMBL" id="SAK71342.1"/>
    </source>
</evidence>
<feature type="region of interest" description="Disordered" evidence="1">
    <location>
        <begin position="106"/>
        <end position="127"/>
    </location>
</feature>
<dbReference type="AlphaFoldDB" id="A0A158BMK4"/>
<dbReference type="STRING" id="1777141.AWB80_03808"/>
<dbReference type="EMBL" id="FCOE02000011">
    <property type="protein sequence ID" value="SAK71342.1"/>
    <property type="molecule type" value="Genomic_DNA"/>
</dbReference>
<reference evidence="2" key="1">
    <citation type="submission" date="2016-01" db="EMBL/GenBank/DDBJ databases">
        <authorList>
            <person name="Peeters C."/>
        </authorList>
    </citation>
    <scope>NUCLEOTIDE SEQUENCE [LARGE SCALE GENOMIC DNA]</scope>
    <source>
        <strain evidence="2">LMG 29323</strain>
    </source>
</reference>
<protein>
    <submittedName>
        <fullName evidence="2">Uncharacterized protein</fullName>
    </submittedName>
</protein>
<keyword evidence="3" id="KW-1185">Reference proteome</keyword>
<evidence type="ECO:0000313" key="3">
    <source>
        <dbReference type="Proteomes" id="UP000054911"/>
    </source>
</evidence>
<dbReference type="RefSeq" id="WP_061176211.1">
    <property type="nucleotide sequence ID" value="NZ_FCOE02000011.1"/>
</dbReference>
<accession>A0A158BMK4</accession>
<evidence type="ECO:0000256" key="1">
    <source>
        <dbReference type="SAM" id="MobiDB-lite"/>
    </source>
</evidence>
<gene>
    <name evidence="2" type="ORF">AWB80_03808</name>
</gene>
<organism evidence="2 3">
    <name type="scientific">Caballeronia pedi</name>
    <dbReference type="NCBI Taxonomy" id="1777141"/>
    <lineage>
        <taxon>Bacteria</taxon>
        <taxon>Pseudomonadati</taxon>
        <taxon>Pseudomonadota</taxon>
        <taxon>Betaproteobacteria</taxon>
        <taxon>Burkholderiales</taxon>
        <taxon>Burkholderiaceae</taxon>
        <taxon>Caballeronia</taxon>
    </lineage>
</organism>
<sequence length="127" mass="13197">MIELLMKLGPWVVAGLSAVAALFFHLSSKAKVADAQQKAQVDVAAAEVKQQVAENNLTARKTADIQADADAAKTAATAAQERTNVENSQVILDDAAARDELIRMLRGSGEDNPGAGQGSAGADPGRR</sequence>
<dbReference type="Proteomes" id="UP000054911">
    <property type="component" value="Unassembled WGS sequence"/>
</dbReference>
<name>A0A158BMK4_9BURK</name>
<proteinExistence type="predicted"/>
<comment type="caution">
    <text evidence="2">The sequence shown here is derived from an EMBL/GenBank/DDBJ whole genome shotgun (WGS) entry which is preliminary data.</text>
</comment>